<evidence type="ECO:0000313" key="3">
    <source>
        <dbReference type="EMBL" id="OZC03006.1"/>
    </source>
</evidence>
<feature type="region of interest" description="Disordered" evidence="1">
    <location>
        <begin position="1503"/>
        <end position="1523"/>
    </location>
</feature>
<feature type="domain" description="Gliding motility protein SprA N-terminal" evidence="2">
    <location>
        <begin position="1178"/>
        <end position="1470"/>
    </location>
</feature>
<proteinExistence type="predicted"/>
<protein>
    <submittedName>
        <fullName evidence="3">Cell surface protein SprA</fullName>
    </submittedName>
</protein>
<sequence>MLAAAGFLVLLVRAGTLEAEPGRGFWAQPLAPEAVRADTDTVVVQPGPVRIDTTDADSTTRAEYLLPSLPRDNYYAVPVERLVPSLLGGSIRARQQLVELDSSLLQYEVRETVGGRDIRTPVQLSLQEYLAAQQGVNIQDGFRSLAASRLQRQQRRAGVGINIDIPGGNQSAFRTIFGKNEVDLRVTGNSTLDLGVGYDQNAIQQARTGQDGSFAPDFGQELNLNVAGTIGDKLRINVNYDTQSQFDFENQVSLVYTGYEDDIVQKVEAGNVFLQTPSELIRGGQRLFGLRTDLQFGPLSITGVASQQDAESDAVVIEGGSQSTPISLSPTRYENDTHFFLGFAFYNWWNAAHRDPSVPSPPPGFSQITNLEVWVQDAQAQSTVNTNDPVILGVGLVDLGEPVGVLAGGRAYLDAVGEVAPLPSPEADQYSQAQLDFIRTRTSEVNFEEDYGLTVGESVQGKWRQLRPGTDFTLDERLGWISLTGALGPEDALAVTYQYRRADGTSVTIGDFGNHSTDTNPATGERSRLKLLRGRATNVTEAPWDLTMRNIYRVGGRSINPRDFTLDITYEPPGNTAQFTLPGIQISDGLTILAALGLDRTADGGIPRRDDRFDFRSGYTIDAQNGRIIFPVREPFGRYIEGLLRDGLYVSGETLSIQIDGGYDAVAQDLVFNRLYELKPAVAERELNKVRRYNIGGEYKSASQSVFNVGFGLVEGSVTVTSGGTALIEGQDYVVNETAGTVEIRNPIYLAPGQQIRVEVEKNKLFSIGSKTLVGLRSDYRISENAGFGATWMRLAERPLNDKFRIGEEALENTIFGVDGGVTFEPRWVTRALDALPLIQTRAPSSLEFRGEYAQFSPGHPETFAFRQVQRDLADLDRSLSEDESRGISSIDDFEQAETVNTALEQAFGWRIAAPPRGSGPMNGEGTVPYERGVTRINDPRLATNWRGLFGWYSISNQGYDRLTEQLGGLPVASQRVYPQDLYDRQFTAAEESQPLNLLDVYFDPARRGPYNYNRELASTYASDPASAWGGMIQSIDAAYSDFDGANTIESIEFLVAPLGGRDGSEPINQGAVLNFDLGILNEDTLPNGSLNSEDGISESNPDANELDEWSRLIDGISEGNVDFYEDTGRTEDLGIDGLASRRDLVAPGGTPYAFAEADLPGVAEFLDALPDGPERRRAEQDPAGDDYHHFRETYFDDGNFFVGRATAQERYAQYFSGSELNNDVPRGKILPDEEKGISQIPSTEDIDDSFTATRQAEEQFYRYSLPLDEGGLRSSPFFTGSTIETNGATWYLIRIPVRSETRQDFGGSLANVQMARMWTTGHQKPVTLRFATLELVGSQWQKSTDVGITEDGASGGSDPELFIASVNTDENPTEYLPPVSALRPVNRDISGSARDAREQSLVFRVEDLGEGQSRALYKPFSTNRLDLTKYSNVRMFLHGEGFEARDDVRVFLRLGADETENYYEIEQPLYPSSSENLLEAFGNGEEFIDATRAADYLWQTNACPGGDDPEGDDPTTRADCSDDQRADLNSINIVLSELNKLKVSRDASGVATNVRYTEDRTPEGAAPGARLSIIGTPSIQSVSNVVIGVRNGDNGDPVPLAEVEVWFNELRVSGYDEGGGASAFLTAQARLADVANATARVSLSQDGFGGLSAGLGDRDFVDRFGITLSSTFNAHKLLPERYGWNAPVQVSYTENQTTPRFDPTNSDIRIDDLADQTLANENLPEPERRIQADSIRSAAQTVSRQRTLRIPLSKTGSRSPWLKYSLDALNLSYTNAAQEARSPRLSVSNSDNWRVDASYRLTVPKPKTVRPFWFTSGVPLLGSALEGLRMNLLPRSLSFSTNAGRTVSVSRERPRANDLDEPEIINDFLYPRRVTHDFGHTRAFNLQYELFPFLTTTYGSNSTQSLDLAGVDERFAILARDTSGYFGDPGRIEQFEISRAEALTPGSELWQRFGITRASQLDSLQILGGTTPQLTVLPWAEAVGATLSGDRRLLTDRYDQTFSSTFRISTRNVKWLAWIQPQAIGLSSSYAWDFQPITGFEDQTIAGVGSQLQMQTGLKLRPREFWRLFPFYRSLEDADRKAKQASDQRRRERETAREARRAEREREREAARAAREAAAEAAAAGEAGGDDTEPLAPEAAPSGLPVPAGAPAPPVGARPTENTVAPEAAGSVALNDEEDAEPRRPLINVGGIGRRLFLAVTGFEDVQVNYRGALSSTANGIVGDGFSLLAALTGDAPPLGYRLGLNRRLPLDSRLSDPNVTLQLQDVLGNSHDLDGRTTLQLSQSLRVSLNASTKWDSNDIYPLERTADEVIERDRIRTGSSQSTVLALGRDYTSLLNRHIERFQNDVDGASGGGPVASAVGSASGLAEDFNATFANGLGRFGPDGLFAIPIPSWEVNWTGLSRWPLFERFTQQVTIQHGYFASSQTTFESVANSGEPQTRDVAGVLLVEPQTEVEPRTLVVNERFQPLIGVRVGWKGGLSTELTYNRSRVLTLQPLNASLTQKKVSDIQGNVTFTKTGFRLPLFNRLRNTVRFTLTASLTDDVTDNQFILNDLEDTLNGDGVEARSGVAFKRVSIWPRVGYQISNRVNMDVFFRYERSISENSRASPSIASYDGGVTLRISFSN</sequence>
<dbReference type="InterPro" id="IPR025684">
    <property type="entry name" value="SprA_N_dom"/>
</dbReference>
<dbReference type="InParanoid" id="A0A259TZ94"/>
<evidence type="ECO:0000313" key="4">
    <source>
        <dbReference type="Proteomes" id="UP000216446"/>
    </source>
</evidence>
<keyword evidence="4" id="KW-1185">Reference proteome</keyword>
<dbReference type="RefSeq" id="WP_179271096.1">
    <property type="nucleotide sequence ID" value="NZ_MQWB01000001.1"/>
</dbReference>
<name>A0A259TZ94_9BACT</name>
<feature type="region of interest" description="Disordered" evidence="1">
    <location>
        <begin position="2080"/>
        <end position="2166"/>
    </location>
</feature>
<evidence type="ECO:0000256" key="1">
    <source>
        <dbReference type="SAM" id="MobiDB-lite"/>
    </source>
</evidence>
<evidence type="ECO:0000259" key="2">
    <source>
        <dbReference type="Pfam" id="PF14349"/>
    </source>
</evidence>
<dbReference type="Proteomes" id="UP000216446">
    <property type="component" value="Unassembled WGS sequence"/>
</dbReference>
<comment type="caution">
    <text evidence="3">The sequence shown here is derived from an EMBL/GenBank/DDBJ whole genome shotgun (WGS) entry which is preliminary data.</text>
</comment>
<accession>A0A259TZ94</accession>
<dbReference type="InterPro" id="IPR026377">
    <property type="entry name" value="Cell_surface_SprA"/>
</dbReference>
<organism evidence="3 4">
    <name type="scientific">Rubricoccus marinus</name>
    <dbReference type="NCBI Taxonomy" id="716817"/>
    <lineage>
        <taxon>Bacteria</taxon>
        <taxon>Pseudomonadati</taxon>
        <taxon>Rhodothermota</taxon>
        <taxon>Rhodothermia</taxon>
        <taxon>Rhodothermales</taxon>
        <taxon>Rubricoccaceae</taxon>
        <taxon>Rubricoccus</taxon>
    </lineage>
</organism>
<feature type="domain" description="Gliding motility protein SprA N-terminal" evidence="2">
    <location>
        <begin position="1530"/>
        <end position="1712"/>
    </location>
</feature>
<dbReference type="NCBIfam" id="TIGR04189">
    <property type="entry name" value="surface_SprA"/>
    <property type="match status" value="1"/>
</dbReference>
<feature type="domain" description="Gliding motility protein SprA N-terminal" evidence="2">
    <location>
        <begin position="216"/>
        <end position="381"/>
    </location>
</feature>
<reference evidence="3 4" key="1">
    <citation type="submission" date="2016-11" db="EMBL/GenBank/DDBJ databases">
        <title>Study of marine rhodopsin-containing bacteria.</title>
        <authorList>
            <person name="Yoshizawa S."/>
            <person name="Kumagai Y."/>
            <person name="Kogure K."/>
        </authorList>
    </citation>
    <scope>NUCLEOTIDE SEQUENCE [LARGE SCALE GENOMIC DNA]</scope>
    <source>
        <strain evidence="3 4">SG-29</strain>
    </source>
</reference>
<gene>
    <name evidence="3" type="ORF">BSZ36_08505</name>
</gene>
<feature type="compositionally biased region" description="Basic and acidic residues" evidence="1">
    <location>
        <begin position="2080"/>
        <end position="2119"/>
    </location>
</feature>
<dbReference type="Pfam" id="PF14349">
    <property type="entry name" value="SprA_N"/>
    <property type="match status" value="3"/>
</dbReference>
<dbReference type="EMBL" id="MQWB01000001">
    <property type="protein sequence ID" value="OZC03006.1"/>
    <property type="molecule type" value="Genomic_DNA"/>
</dbReference>